<name>A0ACB7SH36_HYAAI</name>
<keyword evidence="2" id="KW-1185">Reference proteome</keyword>
<gene>
    <name evidence="1" type="ORF">HPB50_011710</name>
</gene>
<proteinExistence type="predicted"/>
<organism evidence="1 2">
    <name type="scientific">Hyalomma asiaticum</name>
    <name type="common">Tick</name>
    <dbReference type="NCBI Taxonomy" id="266040"/>
    <lineage>
        <taxon>Eukaryota</taxon>
        <taxon>Metazoa</taxon>
        <taxon>Ecdysozoa</taxon>
        <taxon>Arthropoda</taxon>
        <taxon>Chelicerata</taxon>
        <taxon>Arachnida</taxon>
        <taxon>Acari</taxon>
        <taxon>Parasitiformes</taxon>
        <taxon>Ixodida</taxon>
        <taxon>Ixodoidea</taxon>
        <taxon>Ixodidae</taxon>
        <taxon>Hyalomminae</taxon>
        <taxon>Hyalomma</taxon>
    </lineage>
</organism>
<evidence type="ECO:0000313" key="1">
    <source>
        <dbReference type="EMBL" id="KAH6933048.1"/>
    </source>
</evidence>
<protein>
    <submittedName>
        <fullName evidence="1">Uncharacterized protein</fullName>
    </submittedName>
</protein>
<reference evidence="1" key="1">
    <citation type="submission" date="2020-05" db="EMBL/GenBank/DDBJ databases">
        <title>Large-scale comparative analyses of tick genomes elucidate their genetic diversity and vector capacities.</title>
        <authorList>
            <person name="Jia N."/>
            <person name="Wang J."/>
            <person name="Shi W."/>
            <person name="Du L."/>
            <person name="Sun Y."/>
            <person name="Zhan W."/>
            <person name="Jiang J."/>
            <person name="Wang Q."/>
            <person name="Zhang B."/>
            <person name="Ji P."/>
            <person name="Sakyi L.B."/>
            <person name="Cui X."/>
            <person name="Yuan T."/>
            <person name="Jiang B."/>
            <person name="Yang W."/>
            <person name="Lam T.T.-Y."/>
            <person name="Chang Q."/>
            <person name="Ding S."/>
            <person name="Wang X."/>
            <person name="Zhu J."/>
            <person name="Ruan X."/>
            <person name="Zhao L."/>
            <person name="Wei J."/>
            <person name="Que T."/>
            <person name="Du C."/>
            <person name="Cheng J."/>
            <person name="Dai P."/>
            <person name="Han X."/>
            <person name="Huang E."/>
            <person name="Gao Y."/>
            <person name="Liu J."/>
            <person name="Shao H."/>
            <person name="Ye R."/>
            <person name="Li L."/>
            <person name="Wei W."/>
            <person name="Wang X."/>
            <person name="Wang C."/>
            <person name="Yang T."/>
            <person name="Huo Q."/>
            <person name="Li W."/>
            <person name="Guo W."/>
            <person name="Chen H."/>
            <person name="Zhou L."/>
            <person name="Ni X."/>
            <person name="Tian J."/>
            <person name="Zhou Y."/>
            <person name="Sheng Y."/>
            <person name="Liu T."/>
            <person name="Pan Y."/>
            <person name="Xia L."/>
            <person name="Li J."/>
            <person name="Zhao F."/>
            <person name="Cao W."/>
        </authorList>
    </citation>
    <scope>NUCLEOTIDE SEQUENCE</scope>
    <source>
        <strain evidence="1">Hyas-2018</strain>
    </source>
</reference>
<dbReference type="EMBL" id="CM023484">
    <property type="protein sequence ID" value="KAH6933048.1"/>
    <property type="molecule type" value="Genomic_DNA"/>
</dbReference>
<accession>A0ACB7SH36</accession>
<evidence type="ECO:0000313" key="2">
    <source>
        <dbReference type="Proteomes" id="UP000821845"/>
    </source>
</evidence>
<sequence>MDHLFTFPVDAECGLYLVGSSLNGFGSRQSDADMCLVISDNQESQGKAPLNGEKFSLPVQVDQQRQATTILSRVARLLARTEPGGGWIQRFKERHGIVYKNMVGEAASLDSQAKQHWLETNLPALMERFSDKDISLLKAVCFVYGTWYKVKQSTIQNCFKKPGSVRQDQPPPPNDSWCVGGRPQVIHAKVPIVRFRDRTTGVEVDMNVNNVVGLRNTRLLQCYAQLDPRTAPLVLAVKAWASGQHINEAKNGTLSSYSLALMVIQYLQCGCEPAVLPSLQKMQPSLGTLFVGFLDFFANRFGFSRSCASVRLGVPISRLEAISATSTERRSQWKYICIEEPFDKSNTARAVYNWETYQQIVRAFHDTLEQLHSTHSPECLLLPP</sequence>
<dbReference type="Proteomes" id="UP000821845">
    <property type="component" value="Chromosome 4"/>
</dbReference>
<comment type="caution">
    <text evidence="1">The sequence shown here is derived from an EMBL/GenBank/DDBJ whole genome shotgun (WGS) entry which is preliminary data.</text>
</comment>